<comment type="caution">
    <text evidence="1">The sequence shown here is derived from an EMBL/GenBank/DDBJ whole genome shotgun (WGS) entry which is preliminary data.</text>
</comment>
<keyword evidence="2" id="KW-1185">Reference proteome</keyword>
<evidence type="ECO:0000313" key="2">
    <source>
        <dbReference type="Proteomes" id="UP000477311"/>
    </source>
</evidence>
<dbReference type="AlphaFoldDB" id="A0A6M1S0W5"/>
<dbReference type="RefSeq" id="WP_165106793.1">
    <property type="nucleotide sequence ID" value="NZ_JAAKYA010000042.1"/>
</dbReference>
<name>A0A6M1S0W5_9BACT</name>
<gene>
    <name evidence="1" type="ORF">G4L39_06370</name>
</gene>
<evidence type="ECO:0000313" key="1">
    <source>
        <dbReference type="EMBL" id="NGO39020.1"/>
    </source>
</evidence>
<proteinExistence type="predicted"/>
<reference evidence="1 2" key="1">
    <citation type="submission" date="2020-02" db="EMBL/GenBank/DDBJ databases">
        <title>Draft genome sequence of Limisphaera ngatamarikiensis NGM72.4T, a thermophilic Verrucomicrobia grouped in subdivision 3.</title>
        <authorList>
            <person name="Carere C.R."/>
            <person name="Steen J."/>
            <person name="Hugenholtz P."/>
            <person name="Stott M.B."/>
        </authorList>
    </citation>
    <scope>NUCLEOTIDE SEQUENCE [LARGE SCALE GENOMIC DNA]</scope>
    <source>
        <strain evidence="1 2">NGM72.4</strain>
    </source>
</reference>
<organism evidence="1 2">
    <name type="scientific">Limisphaera ngatamarikiensis</name>
    <dbReference type="NCBI Taxonomy" id="1324935"/>
    <lineage>
        <taxon>Bacteria</taxon>
        <taxon>Pseudomonadati</taxon>
        <taxon>Verrucomicrobiota</taxon>
        <taxon>Verrucomicrobiia</taxon>
        <taxon>Limisphaerales</taxon>
        <taxon>Limisphaeraceae</taxon>
        <taxon>Limisphaera</taxon>
    </lineage>
</organism>
<accession>A0A6M1S0W5</accession>
<dbReference type="EMBL" id="JAAKYA010000042">
    <property type="protein sequence ID" value="NGO39020.1"/>
    <property type="molecule type" value="Genomic_DNA"/>
</dbReference>
<dbReference type="Proteomes" id="UP000477311">
    <property type="component" value="Unassembled WGS sequence"/>
</dbReference>
<protein>
    <submittedName>
        <fullName evidence="1">Uncharacterized protein</fullName>
    </submittedName>
</protein>
<sequence>MNTGLASLSSEQLRRAVAIKEQIEALEKELNAILSGAAPAVGAEAAAAPTAQRVYRRRGRPPGRAGRAAAVALAATAPAAAAETAAAAPRKRRISPEGRRRIIEAARRRWAAWRAARAQQEKAQQK</sequence>